<keyword evidence="2" id="KW-1185">Reference proteome</keyword>
<gene>
    <name evidence="1" type="ORF">LLEC1_06472</name>
</gene>
<sequence>MDAWLSSQAFVTRNKRANTGSDACLMASDSLALYTDDDEARNVPLPTQVCCFATWLLAAGSWQQTQRSRHSGHGPRCLTGPAPAVHHTIHSSHSHNAGASATWMDISQHGSSVLVSHCRTWANLFTPTRGRRRKKNPHLLYHIGPFPAKRQPCVSLLFTASATQGLICDTGTVTITQFARDHGRNAFRIRKTTTADVGTLPAIERSAGKAFPSIPKLAWITDDIPNGNAPLRCRGGERRVLGRHPGSSGGESLLADGHFPVGFLNGLRHWEAAPAIGRRPCQAAELHGPDVDDVSRRALRGFYKARGFVLLEAQSVSPSPRKILNDEARDGLSRERRCAMMLELL</sequence>
<reference evidence="1 2" key="1">
    <citation type="submission" date="2016-03" db="EMBL/GenBank/DDBJ databases">
        <title>Fine-scale spatial genetic structure of a fungal parasite of coffee scale insects.</title>
        <authorList>
            <person name="Jackson D."/>
            <person name="Zemenick K.A."/>
            <person name="Malloure B."/>
            <person name="Quandt C.A."/>
            <person name="James T.Y."/>
        </authorList>
    </citation>
    <scope>NUCLEOTIDE SEQUENCE [LARGE SCALE GENOMIC DNA]</scope>
    <source>
        <strain evidence="1 2">UM487</strain>
    </source>
</reference>
<protein>
    <recommendedName>
        <fullName evidence="3">N-acetyltransferase domain-containing protein</fullName>
    </recommendedName>
</protein>
<comment type="caution">
    <text evidence="1">The sequence shown here is derived from an EMBL/GenBank/DDBJ whole genome shotgun (WGS) entry which is preliminary data.</text>
</comment>
<evidence type="ECO:0000313" key="2">
    <source>
        <dbReference type="Proteomes" id="UP000243081"/>
    </source>
</evidence>
<evidence type="ECO:0008006" key="3">
    <source>
        <dbReference type="Google" id="ProtNLM"/>
    </source>
</evidence>
<dbReference type="OrthoDB" id="2744543at2759"/>
<dbReference type="AlphaFoldDB" id="A0A179IHX9"/>
<accession>A0A179IHX9</accession>
<evidence type="ECO:0000313" key="1">
    <source>
        <dbReference type="EMBL" id="OAR01104.1"/>
    </source>
</evidence>
<name>A0A179IHX9_CORDF</name>
<dbReference type="Proteomes" id="UP000243081">
    <property type="component" value="Unassembled WGS sequence"/>
</dbReference>
<proteinExistence type="predicted"/>
<organism evidence="1 2">
    <name type="scientific">Cordyceps confragosa</name>
    <name type="common">Lecanicillium lecanii</name>
    <dbReference type="NCBI Taxonomy" id="2714763"/>
    <lineage>
        <taxon>Eukaryota</taxon>
        <taxon>Fungi</taxon>
        <taxon>Dikarya</taxon>
        <taxon>Ascomycota</taxon>
        <taxon>Pezizomycotina</taxon>
        <taxon>Sordariomycetes</taxon>
        <taxon>Hypocreomycetidae</taxon>
        <taxon>Hypocreales</taxon>
        <taxon>Cordycipitaceae</taxon>
        <taxon>Akanthomyces</taxon>
    </lineage>
</organism>
<dbReference type="EMBL" id="LUKN01001372">
    <property type="protein sequence ID" value="OAR01104.1"/>
    <property type="molecule type" value="Genomic_DNA"/>
</dbReference>